<evidence type="ECO:0000259" key="8">
    <source>
        <dbReference type="Pfam" id="PF18569"/>
    </source>
</evidence>
<dbReference type="InterPro" id="IPR042360">
    <property type="entry name" value="AIMP2"/>
</dbReference>
<evidence type="ECO:0000256" key="2">
    <source>
        <dbReference type="ARBA" id="ARBA00004514"/>
    </source>
</evidence>
<keyword evidence="6" id="KW-0175">Coiled coil</keyword>
<protein>
    <submittedName>
        <fullName evidence="9">Putative multisynthetase complex</fullName>
    </submittedName>
</protein>
<dbReference type="GO" id="GO:0017101">
    <property type="term" value="C:aminoacyl-tRNA synthetase multienzyme complex"/>
    <property type="evidence" value="ECO:0007669"/>
    <property type="project" value="InterPro"/>
</dbReference>
<dbReference type="InterPro" id="IPR041503">
    <property type="entry name" value="AIMP2_thioredoxin"/>
</dbReference>
<keyword evidence="4" id="KW-0648">Protein biosynthesis</keyword>
<dbReference type="InterPro" id="IPR036282">
    <property type="entry name" value="Glutathione-S-Trfase_C_sf"/>
</dbReference>
<name>A0A069DYJ2_9HEMI</name>
<reference evidence="9" key="1">
    <citation type="journal article" date="2015" name="J. Med. Entomol.">
        <title>A Deep Insight Into the Sialotranscriptome of the Chagas Disease Vector, Panstrongylus megistus (Hemiptera: Heteroptera).</title>
        <authorList>
            <person name="Ribeiro J.M."/>
            <person name="Schwarz A."/>
            <person name="Francischetti I.M."/>
        </authorList>
    </citation>
    <scope>NUCLEOTIDE SEQUENCE</scope>
    <source>
        <tissue evidence="9">Salivary glands</tissue>
    </source>
</reference>
<dbReference type="GO" id="GO:0005829">
    <property type="term" value="C:cytosol"/>
    <property type="evidence" value="ECO:0007669"/>
    <property type="project" value="UniProtKB-SubCell"/>
</dbReference>
<sequence length="303" mass="34840">MESEGLVMYRLKPVFELNKEITVPTNMYKMRNLHSECIINCSLTSTNDEGKDELEKIKKRQEVLLQKLEEIKQILATLKDELGPPKIDIDGSESSIMCNKPNFSDFGITHDVVLNISVTRQYPPYSLLVINKIWPEILIKYSWHLHSSAPSLPPAFKQFQEKLENKVLDQEPDLNIRVVWKLAEVDCEFVISPIKSIPLIGEVNFLRFLTASLSTNTDVLMQTMIDEKLDACYCLSRINNNDDMKPFLQILSNGLENCQWLCGENVTVVDVAAWSVIKQMKKHNLGLQSLNNWYKNCNKYLDV</sequence>
<evidence type="ECO:0000256" key="5">
    <source>
        <dbReference type="ARBA" id="ARBA00023242"/>
    </source>
</evidence>
<accession>A0A069DYJ2</accession>
<dbReference type="GO" id="GO:0005634">
    <property type="term" value="C:nucleus"/>
    <property type="evidence" value="ECO:0007669"/>
    <property type="project" value="UniProtKB-SubCell"/>
</dbReference>
<dbReference type="Pfam" id="PF14497">
    <property type="entry name" value="GST_C_3"/>
    <property type="match status" value="1"/>
</dbReference>
<evidence type="ECO:0000256" key="3">
    <source>
        <dbReference type="ARBA" id="ARBA00022490"/>
    </source>
</evidence>
<dbReference type="AlphaFoldDB" id="A0A069DYJ2"/>
<dbReference type="Pfam" id="PF18569">
    <property type="entry name" value="Thioredoxin_16"/>
    <property type="match status" value="1"/>
</dbReference>
<evidence type="ECO:0000313" key="9">
    <source>
        <dbReference type="EMBL" id="JAC86594.1"/>
    </source>
</evidence>
<dbReference type="SUPFAM" id="SSF47616">
    <property type="entry name" value="GST C-terminal domain-like"/>
    <property type="match status" value="1"/>
</dbReference>
<dbReference type="EMBL" id="GBGD01002295">
    <property type="protein sequence ID" value="JAC86594.1"/>
    <property type="molecule type" value="mRNA"/>
</dbReference>
<dbReference type="GO" id="GO:0006412">
    <property type="term" value="P:translation"/>
    <property type="evidence" value="ECO:0007669"/>
    <property type="project" value="UniProtKB-KW"/>
</dbReference>
<dbReference type="Gene3D" id="1.20.1050.130">
    <property type="match status" value="1"/>
</dbReference>
<organism evidence="9">
    <name type="scientific">Panstrongylus megistus</name>
    <dbReference type="NCBI Taxonomy" id="65343"/>
    <lineage>
        <taxon>Eukaryota</taxon>
        <taxon>Metazoa</taxon>
        <taxon>Ecdysozoa</taxon>
        <taxon>Arthropoda</taxon>
        <taxon>Hexapoda</taxon>
        <taxon>Insecta</taxon>
        <taxon>Pterygota</taxon>
        <taxon>Neoptera</taxon>
        <taxon>Paraneoptera</taxon>
        <taxon>Hemiptera</taxon>
        <taxon>Heteroptera</taxon>
        <taxon>Panheteroptera</taxon>
        <taxon>Cimicomorpha</taxon>
        <taxon>Reduviidae</taxon>
        <taxon>Triatominae</taxon>
        <taxon>Panstrongylus</taxon>
    </lineage>
</organism>
<evidence type="ECO:0000256" key="6">
    <source>
        <dbReference type="SAM" id="Coils"/>
    </source>
</evidence>
<feature type="domain" description="Glutathione S-transferase C-terminal" evidence="7">
    <location>
        <begin position="241"/>
        <end position="301"/>
    </location>
</feature>
<keyword evidence="3" id="KW-0963">Cytoplasm</keyword>
<comment type="subcellular location">
    <subcellularLocation>
        <location evidence="2">Cytoplasm</location>
        <location evidence="2">Cytosol</location>
    </subcellularLocation>
    <subcellularLocation>
        <location evidence="1">Nucleus</location>
    </subcellularLocation>
</comment>
<evidence type="ECO:0000256" key="1">
    <source>
        <dbReference type="ARBA" id="ARBA00004123"/>
    </source>
</evidence>
<dbReference type="InterPro" id="IPR004046">
    <property type="entry name" value="GST_C"/>
</dbReference>
<evidence type="ECO:0000259" key="7">
    <source>
        <dbReference type="Pfam" id="PF14497"/>
    </source>
</evidence>
<evidence type="ECO:0000256" key="4">
    <source>
        <dbReference type="ARBA" id="ARBA00022917"/>
    </source>
</evidence>
<keyword evidence="5" id="KW-0539">Nucleus</keyword>
<feature type="coiled-coil region" evidence="6">
    <location>
        <begin position="47"/>
        <end position="81"/>
    </location>
</feature>
<proteinExistence type="evidence at transcript level"/>
<feature type="domain" description="AIMP2 thioredoxin-like" evidence="8">
    <location>
        <begin position="109"/>
        <end position="198"/>
    </location>
</feature>
<dbReference type="PANTHER" id="PTHR13438">
    <property type="entry name" value="AMINOACYL TRNA SYNTHASE COMPLEX-INTERACTING MULTIFUNCTIONAL PROTEIN"/>
    <property type="match status" value="1"/>
</dbReference>
<dbReference type="PANTHER" id="PTHR13438:SF2">
    <property type="entry name" value="AMINOACYL TRNA SYNTHASE COMPLEX-INTERACTING MULTIFUNCTIONAL PROTEIN 2"/>
    <property type="match status" value="1"/>
</dbReference>